<organism evidence="1">
    <name type="scientific">Oryza sativa subsp. japonica</name>
    <name type="common">Rice</name>
    <dbReference type="NCBI Taxonomy" id="39947"/>
    <lineage>
        <taxon>Eukaryota</taxon>
        <taxon>Viridiplantae</taxon>
        <taxon>Streptophyta</taxon>
        <taxon>Embryophyta</taxon>
        <taxon>Tracheophyta</taxon>
        <taxon>Spermatophyta</taxon>
        <taxon>Magnoliopsida</taxon>
        <taxon>Liliopsida</taxon>
        <taxon>Poales</taxon>
        <taxon>Poaceae</taxon>
        <taxon>BOP clade</taxon>
        <taxon>Oryzoideae</taxon>
        <taxon>Oryzeae</taxon>
        <taxon>Oryzinae</taxon>
        <taxon>Oryza</taxon>
        <taxon>Oryza sativa</taxon>
    </lineage>
</organism>
<name>Q6UU24_ORYSJ</name>
<gene>
    <name evidence="1" type="ORF">OSJNBa0096K16.19</name>
</gene>
<dbReference type="AlphaFoldDB" id="Q6UU24"/>
<reference evidence="1" key="1">
    <citation type="journal article" date="2004" name="Nat. Genet.">
        <title>Sequencing of a rice centromere uncovers active genes.</title>
        <authorList>
            <person name="Nagaki K."/>
            <person name="Cheng Z."/>
            <person name="Ouyang S."/>
            <person name="Talbert P.B."/>
            <person name="Kim M."/>
            <person name="Jones K.M."/>
            <person name="Henikoff S."/>
            <person name="Buell C.R."/>
            <person name="Jiang J."/>
        </authorList>
    </citation>
    <scope>NUCLEOTIDE SEQUENCE</scope>
</reference>
<sequence length="61" mass="7659">MEMDRSWMYDIRRSSLEYREGVTAFINCNNEKMFENSLWVQSHMIRIRFMDDYRCWSKHDV</sequence>
<accession>Q6UU24</accession>
<protein>
    <submittedName>
        <fullName evidence="1">Uncharacterized protein</fullName>
    </submittedName>
</protein>
<proteinExistence type="predicted"/>
<dbReference type="EMBL" id="AY360393">
    <property type="protein sequence ID" value="AAQ56552.1"/>
    <property type="molecule type" value="Genomic_DNA"/>
</dbReference>
<evidence type="ECO:0000313" key="1">
    <source>
        <dbReference type="EMBL" id="AAQ56552.1"/>
    </source>
</evidence>